<dbReference type="CDD" id="cd06225">
    <property type="entry name" value="HAMP"/>
    <property type="match status" value="1"/>
</dbReference>
<dbReference type="SUPFAM" id="SSF55874">
    <property type="entry name" value="ATPase domain of HSP90 chaperone/DNA topoisomerase II/histidine kinase"/>
    <property type="match status" value="1"/>
</dbReference>
<comment type="caution">
    <text evidence="9">The sequence shown here is derived from an EMBL/GenBank/DDBJ whole genome shotgun (WGS) entry which is preliminary data.</text>
</comment>
<dbReference type="SMART" id="SM00387">
    <property type="entry name" value="HATPase_c"/>
    <property type="match status" value="1"/>
</dbReference>
<keyword evidence="4" id="KW-0808">Transferase</keyword>
<dbReference type="InterPro" id="IPR003660">
    <property type="entry name" value="HAMP_dom"/>
</dbReference>
<dbReference type="Pfam" id="PF00672">
    <property type="entry name" value="HAMP"/>
    <property type="match status" value="1"/>
</dbReference>
<evidence type="ECO:0000256" key="1">
    <source>
        <dbReference type="ARBA" id="ARBA00004651"/>
    </source>
</evidence>
<keyword evidence="10" id="KW-1185">Reference proteome</keyword>
<evidence type="ECO:0000313" key="10">
    <source>
        <dbReference type="Proteomes" id="UP000266340"/>
    </source>
</evidence>
<dbReference type="EMBL" id="QXJM01000039">
    <property type="protein sequence ID" value="RIE03026.1"/>
    <property type="molecule type" value="Genomic_DNA"/>
</dbReference>
<dbReference type="PANTHER" id="PTHR34220:SF7">
    <property type="entry name" value="SENSOR HISTIDINE KINASE YPDA"/>
    <property type="match status" value="1"/>
</dbReference>
<accession>A0A398CIC0</accession>
<dbReference type="InterPro" id="IPR003594">
    <property type="entry name" value="HATPase_dom"/>
</dbReference>
<keyword evidence="6 7" id="KW-0472">Membrane</keyword>
<dbReference type="InterPro" id="IPR036890">
    <property type="entry name" value="HATPase_C_sf"/>
</dbReference>
<dbReference type="GO" id="GO:0000155">
    <property type="term" value="F:phosphorelay sensor kinase activity"/>
    <property type="evidence" value="ECO:0007669"/>
    <property type="project" value="InterPro"/>
</dbReference>
<evidence type="ECO:0000256" key="3">
    <source>
        <dbReference type="ARBA" id="ARBA00022553"/>
    </source>
</evidence>
<dbReference type="RefSeq" id="WP_119151053.1">
    <property type="nucleotide sequence ID" value="NZ_QXJM01000039.1"/>
</dbReference>
<evidence type="ECO:0000256" key="6">
    <source>
        <dbReference type="ARBA" id="ARBA00023136"/>
    </source>
</evidence>
<reference evidence="9 10" key="1">
    <citation type="submission" date="2018-09" db="EMBL/GenBank/DDBJ databases">
        <title>Cohnella cavernae sp. nov., isolated from a karst cave.</title>
        <authorList>
            <person name="Zhu H."/>
        </authorList>
    </citation>
    <scope>NUCLEOTIDE SEQUENCE [LARGE SCALE GENOMIC DNA]</scope>
    <source>
        <strain evidence="9 10">K2E09-144</strain>
    </source>
</reference>
<evidence type="ECO:0000259" key="8">
    <source>
        <dbReference type="PROSITE" id="PS50885"/>
    </source>
</evidence>
<feature type="domain" description="HAMP" evidence="8">
    <location>
        <begin position="313"/>
        <end position="365"/>
    </location>
</feature>
<keyword evidence="7" id="KW-1133">Transmembrane helix</keyword>
<dbReference type="OrthoDB" id="9776552at2"/>
<dbReference type="Pfam" id="PF06580">
    <property type="entry name" value="His_kinase"/>
    <property type="match status" value="1"/>
</dbReference>
<feature type="transmembrane region" description="Helical" evidence="7">
    <location>
        <begin position="296"/>
        <end position="320"/>
    </location>
</feature>
<evidence type="ECO:0000256" key="2">
    <source>
        <dbReference type="ARBA" id="ARBA00022475"/>
    </source>
</evidence>
<sequence length="585" mass="66880">MRKLNDMKLRNKMVMSCFLFFILPFMIVGFFVVQQYRQSALDKAIEQSENTIERIKNRTSEVLNVSIGLSNRMTIDNDLKKIANAHYLNTIDVVDAYRDYDKFKVYLDFNPEVSKINLYVDNPTLLNNWEFYPLNAETKSAFWYESALKNAGLIGWYYYPTDSRHNANMLSLVRSIYFPETRTFGMLTIDVNTGYLNSILRQEDSEIVLADENGVIVSSNRPSMVGKKLDDTHFGYGMSRQEAGTREMVIEGRKSQVRIDRLSPEKSYNSLMIVTVSAIDEMVREANRISTVGLEIIGIAGILALLLIYFICTVMTNRLLKFSKQISKVSMGNFNTELTVDGNDEIGQISRQFNQMVGNVKELMEEVSRSHQETSELERKQSEIKLKMLASQINPHFLYNALESIRMKAHLRGEKEISQTVKTLGKLMRKNLELKGQPISLKEEIDIVRCYLEIQKFRHDERLDYKLDIAPEAENVSILPLLIQPIVENSVIHGLEKNVEGGKVTVTARLSQGGLRVTVEDDGIGISRPKLNAVQQSLKEQDADRIGLHNVQQRLLLTYGELSGLRIESEKQTGTKITFWIPVEE</sequence>
<evidence type="ECO:0000256" key="7">
    <source>
        <dbReference type="SAM" id="Phobius"/>
    </source>
</evidence>
<evidence type="ECO:0000313" key="9">
    <source>
        <dbReference type="EMBL" id="RIE03026.1"/>
    </source>
</evidence>
<keyword evidence="2" id="KW-1003">Cell membrane</keyword>
<evidence type="ECO:0000256" key="4">
    <source>
        <dbReference type="ARBA" id="ARBA00022679"/>
    </source>
</evidence>
<comment type="subcellular location">
    <subcellularLocation>
        <location evidence="1">Cell membrane</location>
        <topology evidence="1">Multi-pass membrane protein</topology>
    </subcellularLocation>
</comment>
<gene>
    <name evidence="9" type="ORF">D3H35_20745</name>
</gene>
<dbReference type="Gene3D" id="6.10.340.10">
    <property type="match status" value="1"/>
</dbReference>
<dbReference type="InterPro" id="IPR050640">
    <property type="entry name" value="Bact_2-comp_sensor_kinase"/>
</dbReference>
<proteinExistence type="predicted"/>
<dbReference type="PANTHER" id="PTHR34220">
    <property type="entry name" value="SENSOR HISTIDINE KINASE YPDA"/>
    <property type="match status" value="1"/>
</dbReference>
<dbReference type="Gene3D" id="3.30.565.10">
    <property type="entry name" value="Histidine kinase-like ATPase, C-terminal domain"/>
    <property type="match status" value="1"/>
</dbReference>
<dbReference type="AlphaFoldDB" id="A0A398CIC0"/>
<dbReference type="InterPro" id="IPR010559">
    <property type="entry name" value="Sig_transdc_His_kin_internal"/>
</dbReference>
<dbReference type="Gene3D" id="3.30.450.20">
    <property type="entry name" value="PAS domain"/>
    <property type="match status" value="2"/>
</dbReference>
<keyword evidence="5 9" id="KW-0418">Kinase</keyword>
<organism evidence="9 10">
    <name type="scientific">Cohnella faecalis</name>
    <dbReference type="NCBI Taxonomy" id="2315694"/>
    <lineage>
        <taxon>Bacteria</taxon>
        <taxon>Bacillati</taxon>
        <taxon>Bacillota</taxon>
        <taxon>Bacilli</taxon>
        <taxon>Bacillales</taxon>
        <taxon>Paenibacillaceae</taxon>
        <taxon>Cohnella</taxon>
    </lineage>
</organism>
<protein>
    <submittedName>
        <fullName evidence="9">Sensor histidine kinase</fullName>
    </submittedName>
</protein>
<dbReference type="SUPFAM" id="SSF158472">
    <property type="entry name" value="HAMP domain-like"/>
    <property type="match status" value="1"/>
</dbReference>
<dbReference type="PROSITE" id="PS50885">
    <property type="entry name" value="HAMP"/>
    <property type="match status" value="1"/>
</dbReference>
<keyword evidence="3" id="KW-0597">Phosphoprotein</keyword>
<dbReference type="GO" id="GO:0005886">
    <property type="term" value="C:plasma membrane"/>
    <property type="evidence" value="ECO:0007669"/>
    <property type="project" value="UniProtKB-SubCell"/>
</dbReference>
<dbReference type="SMART" id="SM00304">
    <property type="entry name" value="HAMP"/>
    <property type="match status" value="1"/>
</dbReference>
<dbReference type="Pfam" id="PF02518">
    <property type="entry name" value="HATPase_c"/>
    <property type="match status" value="1"/>
</dbReference>
<keyword evidence="7" id="KW-0812">Transmembrane</keyword>
<feature type="transmembrane region" description="Helical" evidence="7">
    <location>
        <begin position="12"/>
        <end position="33"/>
    </location>
</feature>
<name>A0A398CIC0_9BACL</name>
<dbReference type="Proteomes" id="UP000266340">
    <property type="component" value="Unassembled WGS sequence"/>
</dbReference>
<evidence type="ECO:0000256" key="5">
    <source>
        <dbReference type="ARBA" id="ARBA00022777"/>
    </source>
</evidence>